<gene>
    <name evidence="2" type="ORF">Tco_0678825</name>
</gene>
<accession>A0ABQ4XHF9</accession>
<dbReference type="InterPro" id="IPR036875">
    <property type="entry name" value="Znf_CCHC_sf"/>
</dbReference>
<evidence type="ECO:0000313" key="2">
    <source>
        <dbReference type="EMBL" id="GJS64261.1"/>
    </source>
</evidence>
<reference evidence="2" key="1">
    <citation type="journal article" date="2022" name="Int. J. Mol. Sci.">
        <title>Draft Genome of Tanacetum Coccineum: Genomic Comparison of Closely Related Tanacetum-Family Plants.</title>
        <authorList>
            <person name="Yamashiro T."/>
            <person name="Shiraishi A."/>
            <person name="Nakayama K."/>
            <person name="Satake H."/>
        </authorList>
    </citation>
    <scope>NUCLEOTIDE SEQUENCE</scope>
</reference>
<dbReference type="Proteomes" id="UP001151760">
    <property type="component" value="Unassembled WGS sequence"/>
</dbReference>
<dbReference type="SUPFAM" id="SSF57756">
    <property type="entry name" value="Retrovirus zinc finger-like domains"/>
    <property type="match status" value="1"/>
</dbReference>
<organism evidence="2 3">
    <name type="scientific">Tanacetum coccineum</name>
    <dbReference type="NCBI Taxonomy" id="301880"/>
    <lineage>
        <taxon>Eukaryota</taxon>
        <taxon>Viridiplantae</taxon>
        <taxon>Streptophyta</taxon>
        <taxon>Embryophyta</taxon>
        <taxon>Tracheophyta</taxon>
        <taxon>Spermatophyta</taxon>
        <taxon>Magnoliopsida</taxon>
        <taxon>eudicotyledons</taxon>
        <taxon>Gunneridae</taxon>
        <taxon>Pentapetalae</taxon>
        <taxon>asterids</taxon>
        <taxon>campanulids</taxon>
        <taxon>Asterales</taxon>
        <taxon>Asteraceae</taxon>
        <taxon>Asteroideae</taxon>
        <taxon>Anthemideae</taxon>
        <taxon>Anthemidinae</taxon>
        <taxon>Tanacetum</taxon>
    </lineage>
</organism>
<dbReference type="EMBL" id="BQNB010009491">
    <property type="protein sequence ID" value="GJS64261.1"/>
    <property type="molecule type" value="Genomic_DNA"/>
</dbReference>
<protein>
    <submittedName>
        <fullName evidence="2">Retrovirus-related pol polyprotein from transposon TNT 1-94</fullName>
    </submittedName>
</protein>
<evidence type="ECO:0000313" key="3">
    <source>
        <dbReference type="Proteomes" id="UP001151760"/>
    </source>
</evidence>
<sequence length="369" mass="42184">MAAGLKERLLMLALGIYAQWRSRFMRYIDTKPNGEALKKCITEGPYEPSTVIIPAQPATDNSPAVAEQTVIEDLTNMSTANKAHYQAEKEAIHMLLTGIGDDIYSTVDACKTSHKMWIAIKRLQQESMESYYSRFYKMMNEMYKKEANEIRAEKIARNANLLVLVGATQQYPDPYYQAPKPQRSYAPVPKQYSSTRSNVSTRNKGKEIAKPITPPSKSAFEEDSDPEQAKKDKEMQKNLALIAKYFKKLYKPTNNNLKTSSNSRNKNVDTTLRYVNENQTGQFRNQRTVTVAGARETIGSQVVQQTGIQCYNYKEFGHFAKECMKPNRTKDCTYHKEKMLLYKQAEKGVPLQGEQVDWLEDMDEEVGEQ</sequence>
<keyword evidence="3" id="KW-1185">Reference proteome</keyword>
<feature type="compositionally biased region" description="Polar residues" evidence="1">
    <location>
        <begin position="191"/>
        <end position="202"/>
    </location>
</feature>
<dbReference type="Gene3D" id="4.10.60.10">
    <property type="entry name" value="Zinc finger, CCHC-type"/>
    <property type="match status" value="1"/>
</dbReference>
<feature type="region of interest" description="Disordered" evidence="1">
    <location>
        <begin position="178"/>
        <end position="231"/>
    </location>
</feature>
<name>A0ABQ4XHF9_9ASTR</name>
<evidence type="ECO:0000256" key="1">
    <source>
        <dbReference type="SAM" id="MobiDB-lite"/>
    </source>
</evidence>
<proteinExistence type="predicted"/>
<comment type="caution">
    <text evidence="2">The sequence shown here is derived from an EMBL/GenBank/DDBJ whole genome shotgun (WGS) entry which is preliminary data.</text>
</comment>
<reference evidence="2" key="2">
    <citation type="submission" date="2022-01" db="EMBL/GenBank/DDBJ databases">
        <authorList>
            <person name="Yamashiro T."/>
            <person name="Shiraishi A."/>
            <person name="Satake H."/>
            <person name="Nakayama K."/>
        </authorList>
    </citation>
    <scope>NUCLEOTIDE SEQUENCE</scope>
</reference>